<keyword evidence="6 7" id="KW-0067">ATP-binding</keyword>
<reference evidence="10" key="3">
    <citation type="submission" date="2025-09" db="UniProtKB">
        <authorList>
            <consortium name="Ensembl"/>
        </authorList>
    </citation>
    <scope>IDENTIFICATION</scope>
</reference>
<keyword evidence="11" id="KW-1185">Reference proteome</keyword>
<feature type="domain" description="Protein kinase" evidence="9">
    <location>
        <begin position="109"/>
        <end position="242"/>
    </location>
</feature>
<dbReference type="GO" id="GO:0004674">
    <property type="term" value="F:protein serine/threonine kinase activity"/>
    <property type="evidence" value="ECO:0007669"/>
    <property type="project" value="UniProtKB-KW"/>
</dbReference>
<dbReference type="InterPro" id="IPR017441">
    <property type="entry name" value="Protein_kinase_ATP_BS"/>
</dbReference>
<accession>H2YWL2</accession>
<dbReference type="SUPFAM" id="SSF56112">
    <property type="entry name" value="Protein kinase-like (PK-like)"/>
    <property type="match status" value="1"/>
</dbReference>
<name>H2YWL2_CIOSA</name>
<keyword evidence="2" id="KW-0723">Serine/threonine-protein kinase</keyword>
<evidence type="ECO:0000256" key="5">
    <source>
        <dbReference type="ARBA" id="ARBA00022777"/>
    </source>
</evidence>
<dbReference type="FunFam" id="3.30.200.20:FF:000093">
    <property type="entry name" value="Putative map kinase-interacting serine/threonine-protein kinase 1"/>
    <property type="match status" value="1"/>
</dbReference>
<feature type="compositionally biased region" description="Polar residues" evidence="8">
    <location>
        <begin position="1"/>
        <end position="27"/>
    </location>
</feature>
<evidence type="ECO:0000259" key="9">
    <source>
        <dbReference type="PROSITE" id="PS50011"/>
    </source>
</evidence>
<feature type="binding site" evidence="7">
    <location>
        <position position="138"/>
    </location>
    <ligand>
        <name>ATP</name>
        <dbReference type="ChEBI" id="CHEBI:30616"/>
    </ligand>
</feature>
<evidence type="ECO:0000313" key="10">
    <source>
        <dbReference type="Ensembl" id="ENSCSAVP00000009723.1"/>
    </source>
</evidence>
<evidence type="ECO:0000256" key="3">
    <source>
        <dbReference type="ARBA" id="ARBA00022679"/>
    </source>
</evidence>
<comment type="similarity">
    <text evidence="1">Belongs to the protein kinase superfamily. CAMK Ser/Thr protein kinase family.</text>
</comment>
<proteinExistence type="inferred from homology"/>
<dbReference type="PANTHER" id="PTHR24349">
    <property type="entry name" value="SERINE/THREONINE-PROTEIN KINASE"/>
    <property type="match status" value="1"/>
</dbReference>
<evidence type="ECO:0000256" key="8">
    <source>
        <dbReference type="SAM" id="MobiDB-lite"/>
    </source>
</evidence>
<dbReference type="HOGENOM" id="CLU_1146866_0_0_1"/>
<dbReference type="Proteomes" id="UP000007875">
    <property type="component" value="Unassembled WGS sequence"/>
</dbReference>
<dbReference type="SMART" id="SM00220">
    <property type="entry name" value="S_TKc"/>
    <property type="match status" value="1"/>
</dbReference>
<dbReference type="InterPro" id="IPR011009">
    <property type="entry name" value="Kinase-like_dom_sf"/>
</dbReference>
<dbReference type="Pfam" id="PF00069">
    <property type="entry name" value="Pkinase"/>
    <property type="match status" value="1"/>
</dbReference>
<evidence type="ECO:0000256" key="4">
    <source>
        <dbReference type="ARBA" id="ARBA00022741"/>
    </source>
</evidence>
<organism evidence="10 11">
    <name type="scientific">Ciona savignyi</name>
    <name type="common">Pacific transparent sea squirt</name>
    <dbReference type="NCBI Taxonomy" id="51511"/>
    <lineage>
        <taxon>Eukaryota</taxon>
        <taxon>Metazoa</taxon>
        <taxon>Chordata</taxon>
        <taxon>Tunicata</taxon>
        <taxon>Ascidiacea</taxon>
        <taxon>Phlebobranchia</taxon>
        <taxon>Cionidae</taxon>
        <taxon>Ciona</taxon>
    </lineage>
</organism>
<reference evidence="10" key="2">
    <citation type="submission" date="2025-08" db="UniProtKB">
        <authorList>
            <consortium name="Ensembl"/>
        </authorList>
    </citation>
    <scope>IDENTIFICATION</scope>
</reference>
<evidence type="ECO:0000313" key="11">
    <source>
        <dbReference type="Proteomes" id="UP000007875"/>
    </source>
</evidence>
<dbReference type="GO" id="GO:0005524">
    <property type="term" value="F:ATP binding"/>
    <property type="evidence" value="ECO:0007669"/>
    <property type="project" value="UniProtKB-UniRule"/>
</dbReference>
<evidence type="ECO:0000256" key="2">
    <source>
        <dbReference type="ARBA" id="ARBA00022527"/>
    </source>
</evidence>
<dbReference type="AlphaFoldDB" id="H2YWL2"/>
<evidence type="ECO:0000256" key="1">
    <source>
        <dbReference type="ARBA" id="ARBA00006692"/>
    </source>
</evidence>
<keyword evidence="3" id="KW-0808">Transferase</keyword>
<evidence type="ECO:0000256" key="6">
    <source>
        <dbReference type="ARBA" id="ARBA00022840"/>
    </source>
</evidence>
<feature type="region of interest" description="Disordered" evidence="8">
    <location>
        <begin position="1"/>
        <end position="32"/>
    </location>
</feature>
<dbReference type="InterPro" id="IPR050205">
    <property type="entry name" value="CDPK_Ser/Thr_kinases"/>
</dbReference>
<evidence type="ECO:0000256" key="7">
    <source>
        <dbReference type="PROSITE-ProRule" id="PRU10141"/>
    </source>
</evidence>
<dbReference type="Gene3D" id="3.30.200.20">
    <property type="entry name" value="Phosphorylase Kinase, domain 1"/>
    <property type="match status" value="1"/>
</dbReference>
<dbReference type="GeneTree" id="ENSGT00940000154587"/>
<dbReference type="PROSITE" id="PS50011">
    <property type="entry name" value="PROTEIN_KINASE_DOM"/>
    <property type="match status" value="1"/>
</dbReference>
<dbReference type="PROSITE" id="PS00107">
    <property type="entry name" value="PROTEIN_KINASE_ATP"/>
    <property type="match status" value="1"/>
</dbReference>
<sequence length="242" mass="27524">MHVSNDSTTSPSELSSDDYSMQSNSADLGTGPLVLPNRATDRIISEALNNNINASLDNQDAPRVSGPIEINQSKRLQVAAQAARQRRRKKRRTRAADSFCNGTFEDLYYINDELLGEGAYATVWTCINKYTNKEYAVKIIEKHVAGHSRMKVFKEVELLHQCAGRPNILQLIEYFETNEKFYLVFEKMYGGTLLHRIERCEHFDECEAARVVRDIATALAFLHDKGDRTPRPQTSQHLVRNC</sequence>
<dbReference type="Ensembl" id="ENSCSAVT00000009841.1">
    <property type="protein sequence ID" value="ENSCSAVP00000009723.1"/>
    <property type="gene ID" value="ENSCSAVG00000005707.1"/>
</dbReference>
<reference evidence="11" key="1">
    <citation type="submission" date="2003-08" db="EMBL/GenBank/DDBJ databases">
        <authorList>
            <person name="Birren B."/>
            <person name="Nusbaum C."/>
            <person name="Abebe A."/>
            <person name="Abouelleil A."/>
            <person name="Adekoya E."/>
            <person name="Ait-zahra M."/>
            <person name="Allen N."/>
            <person name="Allen T."/>
            <person name="An P."/>
            <person name="Anderson M."/>
            <person name="Anderson S."/>
            <person name="Arachchi H."/>
            <person name="Armbruster J."/>
            <person name="Bachantsang P."/>
            <person name="Baldwin J."/>
            <person name="Barry A."/>
            <person name="Bayul T."/>
            <person name="Blitshsteyn B."/>
            <person name="Bloom T."/>
            <person name="Blye J."/>
            <person name="Boguslavskiy L."/>
            <person name="Borowsky M."/>
            <person name="Boukhgalter B."/>
            <person name="Brunache A."/>
            <person name="Butler J."/>
            <person name="Calixte N."/>
            <person name="Calvo S."/>
            <person name="Camarata J."/>
            <person name="Campo K."/>
            <person name="Chang J."/>
            <person name="Cheshatsang Y."/>
            <person name="Citroen M."/>
            <person name="Collymore A."/>
            <person name="Considine T."/>
            <person name="Cook A."/>
            <person name="Cooke P."/>
            <person name="Corum B."/>
            <person name="Cuomo C."/>
            <person name="David R."/>
            <person name="Dawoe T."/>
            <person name="Degray S."/>
            <person name="Dodge S."/>
            <person name="Dooley K."/>
            <person name="Dorje P."/>
            <person name="Dorjee K."/>
            <person name="Dorris L."/>
            <person name="Duffey N."/>
            <person name="Dupes A."/>
            <person name="Elkins T."/>
            <person name="Engels R."/>
            <person name="Erickson J."/>
            <person name="Farina A."/>
            <person name="Faro S."/>
            <person name="Ferreira P."/>
            <person name="Fischer H."/>
            <person name="Fitzgerald M."/>
            <person name="Foley K."/>
            <person name="Gage D."/>
            <person name="Galagan J."/>
            <person name="Gearin G."/>
            <person name="Gnerre S."/>
            <person name="Gnirke A."/>
            <person name="Goyette A."/>
            <person name="Graham J."/>
            <person name="Grandbois E."/>
            <person name="Gyaltsen K."/>
            <person name="Hafez N."/>
            <person name="Hagopian D."/>
            <person name="Hagos B."/>
            <person name="Hall J."/>
            <person name="Hatcher B."/>
            <person name="Heller A."/>
            <person name="Higgins H."/>
            <person name="Honan T."/>
            <person name="Horn A."/>
            <person name="Houde N."/>
            <person name="Hughes L."/>
            <person name="Hulme W."/>
            <person name="Husby E."/>
            <person name="Iliev I."/>
            <person name="Jaffe D."/>
            <person name="Jones C."/>
            <person name="Kamal M."/>
            <person name="Kamat A."/>
            <person name="Kamvysselis M."/>
            <person name="Karlsson E."/>
            <person name="Kells C."/>
            <person name="Kieu A."/>
            <person name="Kisner P."/>
            <person name="Kodira C."/>
            <person name="Kulbokas E."/>
            <person name="Labutti K."/>
            <person name="Lama D."/>
            <person name="Landers T."/>
            <person name="Leger J."/>
            <person name="Levine S."/>
            <person name="Lewis D."/>
            <person name="Lewis T."/>
            <person name="Lindblad-toh K."/>
            <person name="Liu X."/>
            <person name="Lokyitsang T."/>
            <person name="Lokyitsang Y."/>
            <person name="Lucien O."/>
            <person name="Lui A."/>
            <person name="Ma L.J."/>
            <person name="Mabbitt R."/>
            <person name="Macdonald J."/>
            <person name="Maclean C."/>
            <person name="Major J."/>
            <person name="Manning J."/>
            <person name="Marabella R."/>
            <person name="Maru K."/>
            <person name="Matthews C."/>
            <person name="Mauceli E."/>
            <person name="Mccarthy M."/>
            <person name="Mcdonough S."/>
            <person name="Mcghee T."/>
            <person name="Meldrim J."/>
            <person name="Meneus L."/>
            <person name="Mesirov J."/>
            <person name="Mihalev A."/>
            <person name="Mihova T."/>
            <person name="Mikkelsen T."/>
            <person name="Mlenga V."/>
            <person name="Moru K."/>
            <person name="Mozes J."/>
            <person name="Mulrain L."/>
            <person name="Munson G."/>
            <person name="Naylor J."/>
            <person name="Newes C."/>
            <person name="Nguyen C."/>
            <person name="Nguyen N."/>
            <person name="Nguyen T."/>
            <person name="Nicol R."/>
            <person name="Nielsen C."/>
            <person name="Nizzari M."/>
            <person name="Norbu C."/>
            <person name="Norbu N."/>
            <person name="O'donnell P."/>
            <person name="Okoawo O."/>
            <person name="O'leary S."/>
            <person name="Omotosho B."/>
            <person name="O'neill K."/>
            <person name="Osman S."/>
            <person name="Parker S."/>
            <person name="Perrin D."/>
            <person name="Phunkhang P."/>
            <person name="Piqani B."/>
            <person name="Purcell S."/>
            <person name="Rachupka T."/>
            <person name="Ramasamy U."/>
            <person name="Rameau R."/>
            <person name="Ray V."/>
            <person name="Raymond C."/>
            <person name="Retta R."/>
            <person name="Richardson S."/>
            <person name="Rise C."/>
            <person name="Rodriguez J."/>
            <person name="Rogers J."/>
            <person name="Rogov P."/>
            <person name="Rutman M."/>
            <person name="Schupbach R."/>
            <person name="Seaman C."/>
            <person name="Settipalli S."/>
            <person name="Sharpe T."/>
            <person name="Sheridan J."/>
            <person name="Sherpa N."/>
            <person name="Shi J."/>
            <person name="Smirnov S."/>
            <person name="Smith C."/>
            <person name="Sougnez C."/>
            <person name="Spencer B."/>
            <person name="Stalker J."/>
            <person name="Stange-thomann N."/>
            <person name="Stavropoulos S."/>
            <person name="Stetson K."/>
            <person name="Stone C."/>
            <person name="Stone S."/>
            <person name="Stubbs M."/>
            <person name="Talamas J."/>
            <person name="Tchuinga P."/>
            <person name="Tenzing P."/>
            <person name="Tesfaye S."/>
            <person name="Theodore J."/>
            <person name="Thoulutsang Y."/>
            <person name="Topham K."/>
            <person name="Towey S."/>
            <person name="Tsamla T."/>
            <person name="Tsomo N."/>
            <person name="Vallee D."/>
            <person name="Vassiliev H."/>
            <person name="Venkataraman V."/>
            <person name="Vinson J."/>
            <person name="Vo A."/>
            <person name="Wade C."/>
            <person name="Wang S."/>
            <person name="Wangchuk T."/>
            <person name="Wangdi T."/>
            <person name="Whittaker C."/>
            <person name="Wilkinson J."/>
            <person name="Wu Y."/>
            <person name="Wyman D."/>
            <person name="Yadav S."/>
            <person name="Yang S."/>
            <person name="Yang X."/>
            <person name="Yeager S."/>
            <person name="Yee E."/>
            <person name="Young G."/>
            <person name="Zainoun J."/>
            <person name="Zembeck L."/>
            <person name="Zimmer A."/>
            <person name="Zody M."/>
            <person name="Lander E."/>
        </authorList>
    </citation>
    <scope>NUCLEOTIDE SEQUENCE [LARGE SCALE GENOMIC DNA]</scope>
</reference>
<keyword evidence="5" id="KW-0418">Kinase</keyword>
<dbReference type="InterPro" id="IPR000719">
    <property type="entry name" value="Prot_kinase_dom"/>
</dbReference>
<protein>
    <recommendedName>
        <fullName evidence="9">Protein kinase domain-containing protein</fullName>
    </recommendedName>
</protein>
<keyword evidence="4 7" id="KW-0547">Nucleotide-binding</keyword>